<dbReference type="eggNOG" id="ENOG5032EC7">
    <property type="taxonomic scope" value="Bacteria"/>
</dbReference>
<dbReference type="Pfam" id="PF25310">
    <property type="entry name" value="VG15"/>
    <property type="match status" value="2"/>
</dbReference>
<accession>W5TS39</accession>
<dbReference type="PATRIC" id="fig|1415166.3.peg.7532"/>
<dbReference type="STRING" id="1415166.NONO_c73410"/>
<keyword evidence="2" id="KW-1185">Reference proteome</keyword>
<evidence type="ECO:0000313" key="2">
    <source>
        <dbReference type="Proteomes" id="UP000019150"/>
    </source>
</evidence>
<name>W5TS39_9NOCA</name>
<dbReference type="InterPro" id="IPR057369">
    <property type="entry name" value="VG15"/>
</dbReference>
<dbReference type="KEGG" id="nno:NONO_c73410"/>
<evidence type="ECO:0008006" key="3">
    <source>
        <dbReference type="Google" id="ProtNLM"/>
    </source>
</evidence>
<evidence type="ECO:0000313" key="1">
    <source>
        <dbReference type="EMBL" id="AHH22097.1"/>
    </source>
</evidence>
<dbReference type="HOGENOM" id="CLU_1037768_0_0_11"/>
<dbReference type="EMBL" id="CP006850">
    <property type="protein sequence ID" value="AHH22097.1"/>
    <property type="molecule type" value="Genomic_DNA"/>
</dbReference>
<gene>
    <name evidence="1" type="ORF">NONO_c73410</name>
</gene>
<sequence>MTITAAERQLILTQVDRLATADLEALWRLAEEKATDDFAAYMIEAFPELATEYASFAADTAAAWYDESPTTTDYFATPGPLPKTEALTTSAQWALGGDGLVGLDRLKGTLQRATFGAARDTITLNADREGSKWARHASASACAFCAMMASRGAVYTSEHAAAGVVGRRNEITLGDRRAIAAGHLTREQAYQARERYASARAAAKVGKVVGAEKSRRTRGIRKLGEKYHDRCHCVAVEVRPGQTYQPPDYVERWDDAYIKASREAPKVGKYGALDPKAILALMRTDLDAR</sequence>
<organism evidence="1 2">
    <name type="scientific">Nocardia nova SH22a</name>
    <dbReference type="NCBI Taxonomy" id="1415166"/>
    <lineage>
        <taxon>Bacteria</taxon>
        <taxon>Bacillati</taxon>
        <taxon>Actinomycetota</taxon>
        <taxon>Actinomycetes</taxon>
        <taxon>Mycobacteriales</taxon>
        <taxon>Nocardiaceae</taxon>
        <taxon>Nocardia</taxon>
    </lineage>
</organism>
<proteinExistence type="predicted"/>
<protein>
    <recommendedName>
        <fullName evidence="3">Capsid maturation protease</fullName>
    </recommendedName>
</protein>
<dbReference type="OrthoDB" id="3194844at2"/>
<reference evidence="1 2" key="1">
    <citation type="journal article" date="2014" name="Appl. Environ. Microbiol.">
        <title>Insights into the Microbial Degradation of Rubber and Gutta-Percha by Analysis of the Complete Genome of Nocardia nova SH22a.</title>
        <authorList>
            <person name="Luo Q."/>
            <person name="Hiessl S."/>
            <person name="Poehlein A."/>
            <person name="Daniel R."/>
            <person name="Steinbuchel A."/>
        </authorList>
    </citation>
    <scope>NUCLEOTIDE SEQUENCE [LARGE SCALE GENOMIC DNA]</scope>
    <source>
        <strain evidence="1">SH22a</strain>
    </source>
</reference>
<dbReference type="AlphaFoldDB" id="W5TS39"/>
<dbReference type="RefSeq" id="WP_025353371.1">
    <property type="nucleotide sequence ID" value="NZ_CP006850.1"/>
</dbReference>
<dbReference type="Proteomes" id="UP000019150">
    <property type="component" value="Chromosome"/>
</dbReference>